<dbReference type="GO" id="GO:0003887">
    <property type="term" value="F:DNA-directed DNA polymerase activity"/>
    <property type="evidence" value="ECO:0007669"/>
    <property type="project" value="InterPro"/>
</dbReference>
<dbReference type="Gene3D" id="1.20.58.250">
    <property type="entry name" value="DNA polymerase III-theta"/>
    <property type="match status" value="1"/>
</dbReference>
<dbReference type="Pfam" id="PF06440">
    <property type="entry name" value="DNA_pol3_theta"/>
    <property type="match status" value="1"/>
</dbReference>
<dbReference type="InterPro" id="IPR009052">
    <property type="entry name" value="DNA_pol_III_theta_bac"/>
</dbReference>
<organism evidence="1 2">
    <name type="scientific">Serratia plymuthica</name>
    <dbReference type="NCBI Taxonomy" id="82996"/>
    <lineage>
        <taxon>Bacteria</taxon>
        <taxon>Pseudomonadati</taxon>
        <taxon>Pseudomonadota</taxon>
        <taxon>Gammaproteobacteria</taxon>
        <taxon>Enterobacterales</taxon>
        <taxon>Yersiniaceae</taxon>
        <taxon>Serratia</taxon>
    </lineage>
</organism>
<dbReference type="RefSeq" id="WP_037430037.1">
    <property type="nucleotide sequence ID" value="NZ_PESE01000011.1"/>
</dbReference>
<comment type="caution">
    <text evidence="1">The sequence shown here is derived from an EMBL/GenBank/DDBJ whole genome shotgun (WGS) entry which is preliminary data.</text>
</comment>
<dbReference type="InterPro" id="IPR036745">
    <property type="entry name" value="PolIII_theta_sf"/>
</dbReference>
<dbReference type="AlphaFoldDB" id="A0A318NW95"/>
<gene>
    <name evidence="1" type="ORF">CT690_23765</name>
</gene>
<evidence type="ECO:0000313" key="2">
    <source>
        <dbReference type="Proteomes" id="UP000248196"/>
    </source>
</evidence>
<proteinExistence type="predicted"/>
<protein>
    <submittedName>
        <fullName evidence="1">DNA polymerase II</fullName>
    </submittedName>
</protein>
<dbReference type="SUPFAM" id="SSF46575">
    <property type="entry name" value="DNA polymerase III theta subunit-like"/>
    <property type="match status" value="1"/>
</dbReference>
<dbReference type="OrthoDB" id="6506252at2"/>
<dbReference type="GO" id="GO:0003677">
    <property type="term" value="F:DNA binding"/>
    <property type="evidence" value="ECO:0007669"/>
    <property type="project" value="InterPro"/>
</dbReference>
<name>A0A318NW95_SERPL</name>
<accession>A0A318NW95</accession>
<dbReference type="GO" id="GO:0006260">
    <property type="term" value="P:DNA replication"/>
    <property type="evidence" value="ECO:0007669"/>
    <property type="project" value="InterPro"/>
</dbReference>
<reference evidence="1 2" key="1">
    <citation type="submission" date="2017-11" db="EMBL/GenBank/DDBJ databases">
        <title>Genome sequence of the oocydin A producing rhizobacterium Serratia plymuthica 4Rx5.</title>
        <authorList>
            <person name="Matilla M.A."/>
            <person name="Udaondo Z."/>
            <person name="Salmond G.P.C."/>
        </authorList>
    </citation>
    <scope>NUCLEOTIDE SEQUENCE [LARGE SCALE GENOMIC DNA]</scope>
    <source>
        <strain evidence="1 2">4Rx5</strain>
    </source>
</reference>
<sequence>MSFNLANKTKEEMDKIYVDKEAAGVAFKERYYQPVIAEQVAASQPPHLQDYFFERLKVHRAYSKTLGRIAPPQEERK</sequence>
<dbReference type="EMBL" id="PESE01000011">
    <property type="protein sequence ID" value="PYD36565.1"/>
    <property type="molecule type" value="Genomic_DNA"/>
</dbReference>
<evidence type="ECO:0000313" key="1">
    <source>
        <dbReference type="EMBL" id="PYD36565.1"/>
    </source>
</evidence>
<dbReference type="Proteomes" id="UP000248196">
    <property type="component" value="Unassembled WGS sequence"/>
</dbReference>